<organism evidence="1 2">
    <name type="scientific">Nitrosospira multiformis</name>
    <dbReference type="NCBI Taxonomy" id="1231"/>
    <lineage>
        <taxon>Bacteria</taxon>
        <taxon>Pseudomonadati</taxon>
        <taxon>Pseudomonadota</taxon>
        <taxon>Betaproteobacteria</taxon>
        <taxon>Nitrosomonadales</taxon>
        <taxon>Nitrosomonadaceae</taxon>
        <taxon>Nitrosospira</taxon>
    </lineage>
</organism>
<reference evidence="1 2" key="1">
    <citation type="submission" date="2016-10" db="EMBL/GenBank/DDBJ databases">
        <authorList>
            <person name="de Groot N.N."/>
        </authorList>
    </citation>
    <scope>NUCLEOTIDE SEQUENCE [LARGE SCALE GENOMIC DNA]</scope>
    <source>
        <strain evidence="1 2">Nl18</strain>
    </source>
</reference>
<accession>A0A1H8FE44</accession>
<dbReference type="EMBL" id="FOCT01000003">
    <property type="protein sequence ID" value="SEN30053.1"/>
    <property type="molecule type" value="Genomic_DNA"/>
</dbReference>
<dbReference type="Proteomes" id="UP000183898">
    <property type="component" value="Unassembled WGS sequence"/>
</dbReference>
<evidence type="ECO:0000313" key="2">
    <source>
        <dbReference type="Proteomes" id="UP000183898"/>
    </source>
</evidence>
<sequence>MNTTYPFDLSPKSIKVARNDDGSYQGYLIIRQFDEASKPTPYGLKIPIPGVFNSSVNLTKEGEKLYDRYIKGLISVTAIPNK</sequence>
<evidence type="ECO:0000313" key="1">
    <source>
        <dbReference type="EMBL" id="SEN30053.1"/>
    </source>
</evidence>
<name>A0A1H8FE44_9PROT</name>
<dbReference type="AlphaFoldDB" id="A0A1H8FE44"/>
<proteinExistence type="predicted"/>
<protein>
    <submittedName>
        <fullName evidence="1">Uncharacterized protein</fullName>
    </submittedName>
</protein>
<gene>
    <name evidence="1" type="ORF">SAMN05216404_103305</name>
</gene>